<dbReference type="GO" id="GO:0005886">
    <property type="term" value="C:plasma membrane"/>
    <property type="evidence" value="ECO:0007669"/>
    <property type="project" value="UniProtKB-SubCell"/>
</dbReference>
<comment type="caution">
    <text evidence="15">The sequence shown here is derived from an EMBL/GenBank/DDBJ whole genome shotgun (WGS) entry which is preliminary data.</text>
</comment>
<dbReference type="SMART" id="SM00387">
    <property type="entry name" value="HATPase_c"/>
    <property type="match status" value="1"/>
</dbReference>
<keyword evidence="10" id="KW-1133">Transmembrane helix</keyword>
<keyword evidence="4" id="KW-1003">Cell membrane</keyword>
<keyword evidence="16" id="KW-1185">Reference proteome</keyword>
<evidence type="ECO:0000256" key="4">
    <source>
        <dbReference type="ARBA" id="ARBA00022475"/>
    </source>
</evidence>
<dbReference type="RefSeq" id="WP_102770210.1">
    <property type="nucleotide sequence ID" value="NZ_POSP01000004.1"/>
</dbReference>
<dbReference type="GO" id="GO:0000155">
    <property type="term" value="F:phosphorelay sensor kinase activity"/>
    <property type="evidence" value="ECO:0007669"/>
    <property type="project" value="InterPro"/>
</dbReference>
<keyword evidence="6" id="KW-0597">Phosphoprotein</keyword>
<dbReference type="PANTHER" id="PTHR44936:SF5">
    <property type="entry name" value="SENSOR HISTIDINE KINASE ENVZ"/>
    <property type="match status" value="1"/>
</dbReference>
<comment type="catalytic activity">
    <reaction evidence="1">
        <text>ATP + protein L-histidine = ADP + protein N-phospho-L-histidine.</text>
        <dbReference type="EC" id="2.7.13.3"/>
    </reaction>
</comment>
<dbReference type="InterPro" id="IPR036097">
    <property type="entry name" value="HisK_dim/P_sf"/>
</dbReference>
<organism evidence="15 16">
    <name type="scientific">Kinneretia aquatilis</name>
    <dbReference type="NCBI Taxonomy" id="2070761"/>
    <lineage>
        <taxon>Bacteria</taxon>
        <taxon>Pseudomonadati</taxon>
        <taxon>Pseudomonadota</taxon>
        <taxon>Betaproteobacteria</taxon>
        <taxon>Burkholderiales</taxon>
        <taxon>Sphaerotilaceae</taxon>
        <taxon>Roseateles</taxon>
    </lineage>
</organism>
<evidence type="ECO:0000313" key="16">
    <source>
        <dbReference type="Proteomes" id="UP000235916"/>
    </source>
</evidence>
<dbReference type="SUPFAM" id="SSF55874">
    <property type="entry name" value="ATPase domain of HSP90 chaperone/DNA topoisomerase II/histidine kinase"/>
    <property type="match status" value="1"/>
</dbReference>
<dbReference type="PRINTS" id="PR00344">
    <property type="entry name" value="BCTRLSENSOR"/>
</dbReference>
<reference evidence="15 16" key="1">
    <citation type="submission" date="2018-01" db="EMBL/GenBank/DDBJ databases">
        <title>Draft genome sequence of Paucibacter aquatile CR182 isolated from freshwater of the Nakdong River.</title>
        <authorList>
            <person name="Choi A."/>
            <person name="Chung E.J."/>
        </authorList>
    </citation>
    <scope>NUCLEOTIDE SEQUENCE [LARGE SCALE GENOMIC DNA]</scope>
    <source>
        <strain evidence="15 16">CR182</strain>
    </source>
</reference>
<keyword evidence="5" id="KW-0997">Cell inner membrane</keyword>
<dbReference type="OrthoDB" id="9804645at2"/>
<dbReference type="InterPro" id="IPR005467">
    <property type="entry name" value="His_kinase_dom"/>
</dbReference>
<evidence type="ECO:0000256" key="9">
    <source>
        <dbReference type="ARBA" id="ARBA00022777"/>
    </source>
</evidence>
<evidence type="ECO:0000256" key="8">
    <source>
        <dbReference type="ARBA" id="ARBA00022692"/>
    </source>
</evidence>
<evidence type="ECO:0000256" key="11">
    <source>
        <dbReference type="ARBA" id="ARBA00023012"/>
    </source>
</evidence>
<dbReference type="InterPro" id="IPR004358">
    <property type="entry name" value="Sig_transdc_His_kin-like_C"/>
</dbReference>
<evidence type="ECO:0000256" key="10">
    <source>
        <dbReference type="ARBA" id="ARBA00022989"/>
    </source>
</evidence>
<evidence type="ECO:0000256" key="1">
    <source>
        <dbReference type="ARBA" id="ARBA00000085"/>
    </source>
</evidence>
<dbReference type="PANTHER" id="PTHR44936">
    <property type="entry name" value="SENSOR PROTEIN CREC"/>
    <property type="match status" value="1"/>
</dbReference>
<dbReference type="InterPro" id="IPR050980">
    <property type="entry name" value="2C_sensor_his_kinase"/>
</dbReference>
<dbReference type="Gene3D" id="3.30.565.10">
    <property type="entry name" value="Histidine kinase-like ATPase, C-terminal domain"/>
    <property type="match status" value="1"/>
</dbReference>
<keyword evidence="12" id="KW-0472">Membrane</keyword>
<comment type="subcellular location">
    <subcellularLocation>
        <location evidence="2">Cell inner membrane</location>
        <topology evidence="2">Multi-pass membrane protein</topology>
    </subcellularLocation>
</comment>
<feature type="region of interest" description="Disordered" evidence="13">
    <location>
        <begin position="50"/>
        <end position="119"/>
    </location>
</feature>
<dbReference type="EC" id="2.7.13.3" evidence="3"/>
<evidence type="ECO:0000256" key="2">
    <source>
        <dbReference type="ARBA" id="ARBA00004429"/>
    </source>
</evidence>
<dbReference type="PROSITE" id="PS50109">
    <property type="entry name" value="HIS_KIN"/>
    <property type="match status" value="1"/>
</dbReference>
<sequence length="408" mass="43804">MSWARRASAALFKDSLAKRLFLLLWLSLVLSHVLAFATVRWLHFSDASPPGLQPAEGPGAHPPPPPPHRAAGPGAGPGEPGRLPTFPSLPPTRGLQMLEQPSGPPRGAGPGGPRPPGLNAAQTALDYGVRLLVMALAAWLGSRWLAQPMRRLMQASAGLGDAVKGRAPLPQLDEGSGTFEVREAARLYNQMARQMRQQFNERGLLVAAISHDLRTPLTRLRMRLETLSLEEGPRRAAVGDIVEMSAMIDSVLELFQGDGLASTEAAQIQDLSALLTALSDDLSEQGHAVHCSGPPARVRAQPSALRRVFGNLLGNAIRYGGSAEVSVVLEDQRVRVRIEDPGPGIPTEQLEAVFQPFYRLESSRNRHTGGTGLGLYIARDLIERQGGRLQLSNRAEGGLCAEVELPLA</sequence>
<keyword evidence="8" id="KW-0812">Transmembrane</keyword>
<evidence type="ECO:0000259" key="14">
    <source>
        <dbReference type="PROSITE" id="PS50109"/>
    </source>
</evidence>
<evidence type="ECO:0000256" key="5">
    <source>
        <dbReference type="ARBA" id="ARBA00022519"/>
    </source>
</evidence>
<accession>A0A2N8KSK3</accession>
<dbReference type="InterPro" id="IPR003661">
    <property type="entry name" value="HisK_dim/P_dom"/>
</dbReference>
<name>A0A2N8KSK3_9BURK</name>
<evidence type="ECO:0000256" key="7">
    <source>
        <dbReference type="ARBA" id="ARBA00022679"/>
    </source>
</evidence>
<evidence type="ECO:0000313" key="15">
    <source>
        <dbReference type="EMBL" id="PND36437.1"/>
    </source>
</evidence>
<dbReference type="Pfam" id="PF02518">
    <property type="entry name" value="HATPase_c"/>
    <property type="match status" value="1"/>
</dbReference>
<evidence type="ECO:0000256" key="12">
    <source>
        <dbReference type="ARBA" id="ARBA00023136"/>
    </source>
</evidence>
<evidence type="ECO:0000256" key="13">
    <source>
        <dbReference type="SAM" id="MobiDB-lite"/>
    </source>
</evidence>
<keyword evidence="11" id="KW-0902">Two-component regulatory system</keyword>
<keyword evidence="9 15" id="KW-0418">Kinase</keyword>
<dbReference type="Proteomes" id="UP000235916">
    <property type="component" value="Unassembled WGS sequence"/>
</dbReference>
<evidence type="ECO:0000256" key="6">
    <source>
        <dbReference type="ARBA" id="ARBA00022553"/>
    </source>
</evidence>
<dbReference type="CDD" id="cd00082">
    <property type="entry name" value="HisKA"/>
    <property type="match status" value="1"/>
</dbReference>
<protein>
    <recommendedName>
        <fullName evidence="3">histidine kinase</fullName>
        <ecNumber evidence="3">2.7.13.3</ecNumber>
    </recommendedName>
</protein>
<keyword evidence="7" id="KW-0808">Transferase</keyword>
<dbReference type="SMART" id="SM00388">
    <property type="entry name" value="HisKA"/>
    <property type="match status" value="1"/>
</dbReference>
<gene>
    <name evidence="15" type="ORF">C1O66_22385</name>
</gene>
<dbReference type="InterPro" id="IPR003594">
    <property type="entry name" value="HATPase_dom"/>
</dbReference>
<dbReference type="SUPFAM" id="SSF47384">
    <property type="entry name" value="Homodimeric domain of signal transducing histidine kinase"/>
    <property type="match status" value="1"/>
</dbReference>
<proteinExistence type="predicted"/>
<dbReference type="Gene3D" id="1.10.287.130">
    <property type="match status" value="1"/>
</dbReference>
<evidence type="ECO:0000256" key="3">
    <source>
        <dbReference type="ARBA" id="ARBA00012438"/>
    </source>
</evidence>
<dbReference type="CDD" id="cd00075">
    <property type="entry name" value="HATPase"/>
    <property type="match status" value="1"/>
</dbReference>
<feature type="domain" description="Histidine kinase" evidence="14">
    <location>
        <begin position="208"/>
        <end position="408"/>
    </location>
</feature>
<dbReference type="EMBL" id="POSP01000004">
    <property type="protein sequence ID" value="PND36437.1"/>
    <property type="molecule type" value="Genomic_DNA"/>
</dbReference>
<dbReference type="AlphaFoldDB" id="A0A2N8KSK3"/>
<dbReference type="Pfam" id="PF00512">
    <property type="entry name" value="HisKA"/>
    <property type="match status" value="1"/>
</dbReference>
<dbReference type="InterPro" id="IPR036890">
    <property type="entry name" value="HATPase_C_sf"/>
</dbReference>